<feature type="region of interest" description="Disordered" evidence="1">
    <location>
        <begin position="1"/>
        <end position="103"/>
    </location>
</feature>
<proteinExistence type="predicted"/>
<dbReference type="AlphaFoldDB" id="A0A550CY95"/>
<dbReference type="Proteomes" id="UP000320762">
    <property type="component" value="Unassembled WGS sequence"/>
</dbReference>
<feature type="compositionally biased region" description="Polar residues" evidence="1">
    <location>
        <begin position="17"/>
        <end position="39"/>
    </location>
</feature>
<name>A0A550CY95_9AGAR</name>
<feature type="compositionally biased region" description="Low complexity" evidence="1">
    <location>
        <begin position="82"/>
        <end position="93"/>
    </location>
</feature>
<feature type="region of interest" description="Disordered" evidence="1">
    <location>
        <begin position="120"/>
        <end position="145"/>
    </location>
</feature>
<feature type="compositionally biased region" description="Acidic residues" evidence="1">
    <location>
        <begin position="524"/>
        <end position="533"/>
    </location>
</feature>
<evidence type="ECO:0000256" key="1">
    <source>
        <dbReference type="SAM" id="MobiDB-lite"/>
    </source>
</evidence>
<feature type="compositionally biased region" description="Polar residues" evidence="1">
    <location>
        <begin position="848"/>
        <end position="858"/>
    </location>
</feature>
<feature type="compositionally biased region" description="Pro residues" evidence="1">
    <location>
        <begin position="255"/>
        <end position="271"/>
    </location>
</feature>
<feature type="region of interest" description="Disordered" evidence="1">
    <location>
        <begin position="912"/>
        <end position="944"/>
    </location>
</feature>
<feature type="region of interest" description="Disordered" evidence="1">
    <location>
        <begin position="489"/>
        <end position="533"/>
    </location>
</feature>
<keyword evidence="3" id="KW-1185">Reference proteome</keyword>
<feature type="compositionally biased region" description="Basic and acidic residues" evidence="1">
    <location>
        <begin position="50"/>
        <end position="59"/>
    </location>
</feature>
<dbReference type="EMBL" id="VDMD01000001">
    <property type="protein sequence ID" value="TRM69776.1"/>
    <property type="molecule type" value="Genomic_DNA"/>
</dbReference>
<feature type="compositionally biased region" description="Polar residues" evidence="1">
    <location>
        <begin position="273"/>
        <end position="294"/>
    </location>
</feature>
<feature type="compositionally biased region" description="Polar residues" evidence="1">
    <location>
        <begin position="374"/>
        <end position="384"/>
    </location>
</feature>
<accession>A0A550CY95</accession>
<feature type="region of interest" description="Disordered" evidence="1">
    <location>
        <begin position="200"/>
        <end position="350"/>
    </location>
</feature>
<feature type="compositionally biased region" description="Polar residues" evidence="1">
    <location>
        <begin position="230"/>
        <end position="246"/>
    </location>
</feature>
<gene>
    <name evidence="2" type="ORF">BD626DRAFT_475236</name>
</gene>
<feature type="compositionally biased region" description="Low complexity" evidence="1">
    <location>
        <begin position="749"/>
        <end position="759"/>
    </location>
</feature>
<evidence type="ECO:0000313" key="3">
    <source>
        <dbReference type="Proteomes" id="UP000320762"/>
    </source>
</evidence>
<feature type="region of interest" description="Disordered" evidence="1">
    <location>
        <begin position="363"/>
        <end position="384"/>
    </location>
</feature>
<feature type="compositionally biased region" description="Basic and acidic residues" evidence="1">
    <location>
        <begin position="126"/>
        <end position="135"/>
    </location>
</feature>
<comment type="caution">
    <text evidence="2">The sequence shown here is derived from an EMBL/GenBank/DDBJ whole genome shotgun (WGS) entry which is preliminary data.</text>
</comment>
<dbReference type="OrthoDB" id="3033167at2759"/>
<organism evidence="2 3">
    <name type="scientific">Schizophyllum amplum</name>
    <dbReference type="NCBI Taxonomy" id="97359"/>
    <lineage>
        <taxon>Eukaryota</taxon>
        <taxon>Fungi</taxon>
        <taxon>Dikarya</taxon>
        <taxon>Basidiomycota</taxon>
        <taxon>Agaricomycotina</taxon>
        <taxon>Agaricomycetes</taxon>
        <taxon>Agaricomycetidae</taxon>
        <taxon>Agaricales</taxon>
        <taxon>Schizophyllaceae</taxon>
        <taxon>Schizophyllum</taxon>
    </lineage>
</organism>
<evidence type="ECO:0000313" key="2">
    <source>
        <dbReference type="EMBL" id="TRM69776.1"/>
    </source>
</evidence>
<feature type="compositionally biased region" description="Low complexity" evidence="1">
    <location>
        <begin position="917"/>
        <end position="929"/>
    </location>
</feature>
<feature type="compositionally biased region" description="Polar residues" evidence="1">
    <location>
        <begin position="501"/>
        <end position="511"/>
    </location>
</feature>
<reference evidence="2 3" key="1">
    <citation type="journal article" date="2019" name="New Phytol.">
        <title>Comparative genomics reveals unique wood-decay strategies and fruiting body development in the Schizophyllaceae.</title>
        <authorList>
            <person name="Almasi E."/>
            <person name="Sahu N."/>
            <person name="Krizsan K."/>
            <person name="Balint B."/>
            <person name="Kovacs G.M."/>
            <person name="Kiss B."/>
            <person name="Cseklye J."/>
            <person name="Drula E."/>
            <person name="Henrissat B."/>
            <person name="Nagy I."/>
            <person name="Chovatia M."/>
            <person name="Adam C."/>
            <person name="LaButti K."/>
            <person name="Lipzen A."/>
            <person name="Riley R."/>
            <person name="Grigoriev I.V."/>
            <person name="Nagy L.G."/>
        </authorList>
    </citation>
    <scope>NUCLEOTIDE SEQUENCE [LARGE SCALE GENOMIC DNA]</scope>
    <source>
        <strain evidence="2 3">NL-1724</strain>
    </source>
</reference>
<feature type="region of interest" description="Disordered" evidence="1">
    <location>
        <begin position="718"/>
        <end position="781"/>
    </location>
</feature>
<sequence>MPSKSRLFSDRADESECSTSSLGVFSNSRSSAVGPNSRQFVRDAKRRKTGLNDRFDRMVETMGVMHRSPAKTPKNKKRKPRSSSFSSASEALRTPVDDYHDIQPDNLGKNFSVIKMGTSTGPVQHSVDDDADARTEGWTTASPPSLPGWLASTFSTLNQKHPLRLLLPRASRENDIQGSASAHASSITKEDDVFAFTLPAEDNRPPGAPAMDYNPTVPLKSPFSHDSGPMSLSSLPSRARATSSVIRASDAPFSTPGPAPPSGCTMPPPPLFNDQQVSQAVRATSRPPTISSLRSKPRLSALPHHAATESASALQRSDTDWLLSPPSADHVPQRPTSILQQSPPPTASDLRVRYAPTPLVLRSRRPPLGVSHSPHIQGTSTTLRPASRLWSTASNSTHADAFSAHTIAGEFAYDDSPERLPSARNSSFGRVNDGEYHGGHEFNAVAAPLVAFSPPANCALQSDYMLDKERFTDTHSKSDNATDARQITTTHTQAHDEPDSPQATDQVQSSFAPDGQSPAVAPPDVDDDAPFCMGIDEDASAYYEDPNTSLTASDPAVTPFACAGIGRQQTDMSTLSANEPGQSGCGEGEDPLRDRYVVRGPANMGDEARLYDEESDGAGKDDTLVDDDVALPDVFCAPGPAYRIYFDAPTSDPSEPDPLDDGFGVELEEVRQAVHHDTNTRSQHRGAGSARKAEVDYSKIGVDYDALDFCWKPFDRKGAARRSPVPGLQEIRREESRPRLPSLEFSLARQSSSRPTPQRSLHDFHSTHGDLGTGLSSRTLPASQPWIPRLASRTQLPPQMYGTPPGAGPASQISASIVDVPFPLTSSQRAPVTPVRSARRAVSRPVPQDSSSVLSPVLQNMDGEPEDDERMDGTVADAQGNGEESQIKEKGIEGKPAPALVFAPAPGIYLSPLRGDATSQSQAQESTQEGAKEVCPLSARRTSC</sequence>
<protein>
    <submittedName>
        <fullName evidence="2">Uncharacterized protein</fullName>
    </submittedName>
</protein>
<feature type="region of interest" description="Disordered" evidence="1">
    <location>
        <begin position="827"/>
        <end position="891"/>
    </location>
</feature>
<feature type="region of interest" description="Disordered" evidence="1">
    <location>
        <begin position="574"/>
        <end position="593"/>
    </location>
</feature>